<evidence type="ECO:0000259" key="8">
    <source>
        <dbReference type="Pfam" id="PF00294"/>
    </source>
</evidence>
<evidence type="ECO:0000313" key="10">
    <source>
        <dbReference type="Proteomes" id="UP001498398"/>
    </source>
</evidence>
<protein>
    <recommendedName>
        <fullName evidence="8">Carbohydrate kinase PfkB domain-containing protein</fullName>
    </recommendedName>
</protein>
<feature type="domain" description="Carbohydrate kinase PfkB" evidence="8">
    <location>
        <begin position="687"/>
        <end position="764"/>
    </location>
</feature>
<keyword evidence="4" id="KW-0378">Hydrolase</keyword>
<evidence type="ECO:0000256" key="3">
    <source>
        <dbReference type="ARBA" id="ARBA00022777"/>
    </source>
</evidence>
<dbReference type="SUPFAM" id="SSF110581">
    <property type="entry name" value="Indigoidine synthase A-like"/>
    <property type="match status" value="1"/>
</dbReference>
<feature type="domain" description="Carbohydrate kinase PfkB" evidence="8">
    <location>
        <begin position="374"/>
        <end position="581"/>
    </location>
</feature>
<evidence type="ECO:0000256" key="6">
    <source>
        <dbReference type="ARBA" id="ARBA00023239"/>
    </source>
</evidence>
<keyword evidence="7" id="KW-0326">Glycosidase</keyword>
<dbReference type="Gene3D" id="3.40.1190.20">
    <property type="match status" value="1"/>
</dbReference>
<dbReference type="PANTHER" id="PTHR42909:SF1">
    <property type="entry name" value="CARBOHYDRATE KINASE PFKB DOMAIN-CONTAINING PROTEIN"/>
    <property type="match status" value="1"/>
</dbReference>
<dbReference type="InterPro" id="IPR002173">
    <property type="entry name" value="Carboh/pur_kinase_PfkB_CS"/>
</dbReference>
<dbReference type="PANTHER" id="PTHR42909">
    <property type="entry name" value="ZGC:136858"/>
    <property type="match status" value="1"/>
</dbReference>
<keyword evidence="5" id="KW-0464">Manganese</keyword>
<keyword evidence="10" id="KW-1185">Reference proteome</keyword>
<keyword evidence="1" id="KW-0808">Transferase</keyword>
<name>A0ABR1JXQ1_9AGAR</name>
<accession>A0ABR1JXQ1</accession>
<evidence type="ECO:0000256" key="7">
    <source>
        <dbReference type="ARBA" id="ARBA00023295"/>
    </source>
</evidence>
<dbReference type="Gene3D" id="3.40.1790.10">
    <property type="entry name" value="Indigoidine synthase domain"/>
    <property type="match status" value="1"/>
</dbReference>
<evidence type="ECO:0000256" key="4">
    <source>
        <dbReference type="ARBA" id="ARBA00022801"/>
    </source>
</evidence>
<dbReference type="InterPro" id="IPR029056">
    <property type="entry name" value="Ribokinase-like"/>
</dbReference>
<comment type="caution">
    <text evidence="9">The sequence shown here is derived from an EMBL/GenBank/DDBJ whole genome shotgun (WGS) entry which is preliminary data.</text>
</comment>
<sequence length="774" mass="83030">MFQSALRSALNHRIKAARRTLATVTPSARIQKLLERKAPVDIHPEVLDALHTNKPVVALETALVTHGFPAPENYALASSLEDIVRSTGSIPATVAILDGRVKIGLDKDALERICHVPAAKISRRDIGAAIASKANGGTTICGTTVFSAAVGIKVFATGGLGGVHRGAEISMDVSADLGELARCPVGVVSSGVKSILDIGRTLEYLETLGVPVINYGKTRDFPAFFSPRSGHQVPWNVEDPISAARILYSQWQLNMDNGALITVPIPEEYEAAGLEIQKAVDQAVAESEQNGVSKSGKDATPWLLSRVAELTKGESLKNNIALLKNTALVGGQIAVQYQKLLQEQDDPIPNISPRTNLRTKNAAEKDNNKSTDAELVIIGASAVDVTASHAGLANETLSVQSTVPGHVSVSLGGVARNVAEAASRVMSDDSVLLVSPIGDDLFGAMMTEETAKLGMRKDGFITQKEHRTSTCNMILDRSGNLVTGIADMGITENLDVKKALDIVTKNKPALVGFDGNLSPKTMSTVFKACKEREIKVLFEPTSLVKSTRILEPVASILAQSGTGVDFISPNLLELGRIYQEAREGSLDLFSQPQWWKVIDTFSLNSQFRMEVEHLARMNVSDEDTSRGTLSFLVEQGVAQQAINLLPFFQHIIIKCGRTGVIIVMRVSESTTPSSTWLHEISNLKGRYIVSQGSSSERVVIAHYPALPVEKVINVTGAGDSFVGALLAGLVKRPEAFSHHHSMTDIITLAQKAAVLTLNSEHAVSPRLSDLNVLV</sequence>
<dbReference type="InterPro" id="IPR022830">
    <property type="entry name" value="Indigdn_synthA-like"/>
</dbReference>
<dbReference type="PROSITE" id="PS00584">
    <property type="entry name" value="PFKB_KINASES_2"/>
    <property type="match status" value="1"/>
</dbReference>
<keyword evidence="3" id="KW-0418">Kinase</keyword>
<keyword evidence="6" id="KW-0456">Lyase</keyword>
<evidence type="ECO:0000256" key="1">
    <source>
        <dbReference type="ARBA" id="ARBA00022679"/>
    </source>
</evidence>
<dbReference type="EMBL" id="JBANRG010000003">
    <property type="protein sequence ID" value="KAK7468849.1"/>
    <property type="molecule type" value="Genomic_DNA"/>
</dbReference>
<evidence type="ECO:0000256" key="2">
    <source>
        <dbReference type="ARBA" id="ARBA00022723"/>
    </source>
</evidence>
<dbReference type="InterPro" id="IPR007342">
    <property type="entry name" value="PsuG"/>
</dbReference>
<dbReference type="SUPFAM" id="SSF53613">
    <property type="entry name" value="Ribokinase-like"/>
    <property type="match status" value="1"/>
</dbReference>
<keyword evidence="2" id="KW-0479">Metal-binding</keyword>
<reference evidence="9 10" key="1">
    <citation type="submission" date="2024-01" db="EMBL/GenBank/DDBJ databases">
        <title>A draft genome for the cacao thread blight pathogen Marasmiellus scandens.</title>
        <authorList>
            <person name="Baruah I.K."/>
            <person name="Leung J."/>
            <person name="Bukari Y."/>
            <person name="Amoako-Attah I."/>
            <person name="Meinhardt L.W."/>
            <person name="Bailey B.A."/>
            <person name="Cohen S.P."/>
        </authorList>
    </citation>
    <scope>NUCLEOTIDE SEQUENCE [LARGE SCALE GENOMIC DNA]</scope>
    <source>
        <strain evidence="9 10">GH-19</strain>
    </source>
</reference>
<proteinExistence type="inferred from homology"/>
<evidence type="ECO:0000256" key="5">
    <source>
        <dbReference type="ARBA" id="ARBA00023211"/>
    </source>
</evidence>
<gene>
    <name evidence="9" type="ORF">VKT23_003350</name>
</gene>
<dbReference type="InterPro" id="IPR011611">
    <property type="entry name" value="PfkB_dom"/>
</dbReference>
<dbReference type="HAMAP" id="MF_01876">
    <property type="entry name" value="PsiMP_glycosidase"/>
    <property type="match status" value="1"/>
</dbReference>
<dbReference type="Proteomes" id="UP001498398">
    <property type="component" value="Unassembled WGS sequence"/>
</dbReference>
<organism evidence="9 10">
    <name type="scientific">Marasmiellus scandens</name>
    <dbReference type="NCBI Taxonomy" id="2682957"/>
    <lineage>
        <taxon>Eukaryota</taxon>
        <taxon>Fungi</taxon>
        <taxon>Dikarya</taxon>
        <taxon>Basidiomycota</taxon>
        <taxon>Agaricomycotina</taxon>
        <taxon>Agaricomycetes</taxon>
        <taxon>Agaricomycetidae</taxon>
        <taxon>Agaricales</taxon>
        <taxon>Marasmiineae</taxon>
        <taxon>Omphalotaceae</taxon>
        <taxon>Marasmiellus</taxon>
    </lineage>
</organism>
<dbReference type="Pfam" id="PF00294">
    <property type="entry name" value="PfkB"/>
    <property type="match status" value="2"/>
</dbReference>
<evidence type="ECO:0000313" key="9">
    <source>
        <dbReference type="EMBL" id="KAK7468849.1"/>
    </source>
</evidence>
<dbReference type="Pfam" id="PF04227">
    <property type="entry name" value="Indigoidine_A"/>
    <property type="match status" value="1"/>
</dbReference>